<gene>
    <name evidence="3" type="ORF">CQU01_20670</name>
</gene>
<proteinExistence type="predicted"/>
<dbReference type="InterPro" id="IPR014239">
    <property type="entry name" value="YpeB_PepSY1-2"/>
</dbReference>
<dbReference type="GO" id="GO:0009847">
    <property type="term" value="P:spore germination"/>
    <property type="evidence" value="ECO:0007669"/>
    <property type="project" value="InterPro"/>
</dbReference>
<dbReference type="Pfam" id="PF14620">
    <property type="entry name" value="YPEB_PepSY1-2"/>
    <property type="match status" value="1"/>
</dbReference>
<dbReference type="NCBIfam" id="TIGR02889">
    <property type="entry name" value="spore_YpeB"/>
    <property type="match status" value="1"/>
</dbReference>
<dbReference type="Proteomes" id="UP000321491">
    <property type="component" value="Unassembled WGS sequence"/>
</dbReference>
<name>A0A511UZ12_9BACI</name>
<dbReference type="OrthoDB" id="2372097at2"/>
<accession>A0A511UZ12</accession>
<comment type="caution">
    <text evidence="3">The sequence shown here is derived from an EMBL/GenBank/DDBJ whole genome shotgun (WGS) entry which is preliminary data.</text>
</comment>
<evidence type="ECO:0000259" key="1">
    <source>
        <dbReference type="Pfam" id="PF14620"/>
    </source>
</evidence>
<dbReference type="InterPro" id="IPR048402">
    <property type="entry name" value="YpeB_N"/>
</dbReference>
<organism evidence="3 4">
    <name type="scientific">Cerasibacillus quisquiliarum</name>
    <dbReference type="NCBI Taxonomy" id="227865"/>
    <lineage>
        <taxon>Bacteria</taxon>
        <taxon>Bacillati</taxon>
        <taxon>Bacillota</taxon>
        <taxon>Bacilli</taxon>
        <taxon>Bacillales</taxon>
        <taxon>Bacillaceae</taxon>
        <taxon>Cerasibacillus</taxon>
    </lineage>
</organism>
<evidence type="ECO:0000313" key="3">
    <source>
        <dbReference type="EMBL" id="GEN31829.1"/>
    </source>
</evidence>
<evidence type="ECO:0000259" key="2">
    <source>
        <dbReference type="Pfam" id="PF20769"/>
    </source>
</evidence>
<feature type="domain" description="Sporulation protein YpeB PepSY1 and PepSY2" evidence="1">
    <location>
        <begin position="180"/>
        <end position="369"/>
    </location>
</feature>
<dbReference type="RefSeq" id="WP_146938210.1">
    <property type="nucleotide sequence ID" value="NZ_BJXW01000023.1"/>
</dbReference>
<dbReference type="EMBL" id="BJXW01000023">
    <property type="protein sequence ID" value="GEN31829.1"/>
    <property type="molecule type" value="Genomic_DNA"/>
</dbReference>
<dbReference type="Pfam" id="PF20769">
    <property type="entry name" value="YPEB_N"/>
    <property type="match status" value="1"/>
</dbReference>
<feature type="domain" description="Sporulation protein YpeB N-terminal" evidence="2">
    <location>
        <begin position="27"/>
        <end position="162"/>
    </location>
</feature>
<protein>
    <submittedName>
        <fullName evidence="3">Germination protein YpeB</fullName>
    </submittedName>
</protein>
<reference evidence="3 4" key="1">
    <citation type="submission" date="2019-07" db="EMBL/GenBank/DDBJ databases">
        <title>Whole genome shotgun sequence of Cerasibacillus quisquiliarum NBRC 102429.</title>
        <authorList>
            <person name="Hosoyama A."/>
            <person name="Uohara A."/>
            <person name="Ohji S."/>
            <person name="Ichikawa N."/>
        </authorList>
    </citation>
    <scope>NUCLEOTIDE SEQUENCE [LARGE SCALE GENOMIC DNA]</scope>
    <source>
        <strain evidence="3 4">NBRC 102429</strain>
    </source>
</reference>
<dbReference type="AlphaFoldDB" id="A0A511UZ12"/>
<evidence type="ECO:0000313" key="4">
    <source>
        <dbReference type="Proteomes" id="UP000321491"/>
    </source>
</evidence>
<keyword evidence="4" id="KW-1185">Reference proteome</keyword>
<sequence>MIRSILLILLSLGIVGTGYWGYKEHQEKNAVLIHAENTYQRSFHELVYHMDLLHDKIGTSLAMNSKSRLSPQLVDIWRISSEALANVGQLPLTLLPFNKTEEFLSNIGDFTYRTAVRDLDKEPLSKEEMTTLKKLYEQASEIKDELRNVQHAVLENDLRWMDVELALATNGDPLDNTIIDGFKTVEKKVEGYSESSSDSPLVTDTGKGQLLKHLHGKKVTENEALQFGKKLFNVKSKSDIQLTKSGEGSDIPLYTLSYEEGEKRGYLDMSVNGAHPISLLVDRPLNKKQLSLNEGFERAKEFLSQNEFENMTLQQSTEYDQIGVYTFLYQQDKVKVYPDTVEVKVALDNGDILGLTAKNYYMNHKERKIESPILSIAEAKKKVNPQVQIMDDSLAIIRNDLGDEVLTYEFIGTYEDDSYRIYINAMDGTEEKIERLQKAERNFSYGT</sequence>